<proteinExistence type="predicted"/>
<evidence type="ECO:0000256" key="1">
    <source>
        <dbReference type="SAM" id="SignalP"/>
    </source>
</evidence>
<protein>
    <recommendedName>
        <fullName evidence="4">Secreted protein</fullName>
    </recommendedName>
</protein>
<gene>
    <name evidence="2" type="ORF">AAHA92_26592</name>
</gene>
<comment type="caution">
    <text evidence="2">The sequence shown here is derived from an EMBL/GenBank/DDBJ whole genome shotgun (WGS) entry which is preliminary data.</text>
</comment>
<organism evidence="2 3">
    <name type="scientific">Salvia divinorum</name>
    <name type="common">Maria pastora</name>
    <name type="synonym">Diviner's sage</name>
    <dbReference type="NCBI Taxonomy" id="28513"/>
    <lineage>
        <taxon>Eukaryota</taxon>
        <taxon>Viridiplantae</taxon>
        <taxon>Streptophyta</taxon>
        <taxon>Embryophyta</taxon>
        <taxon>Tracheophyta</taxon>
        <taxon>Spermatophyta</taxon>
        <taxon>Magnoliopsida</taxon>
        <taxon>eudicotyledons</taxon>
        <taxon>Gunneridae</taxon>
        <taxon>Pentapetalae</taxon>
        <taxon>asterids</taxon>
        <taxon>lamiids</taxon>
        <taxon>Lamiales</taxon>
        <taxon>Lamiaceae</taxon>
        <taxon>Nepetoideae</taxon>
        <taxon>Mentheae</taxon>
        <taxon>Salviinae</taxon>
        <taxon>Salvia</taxon>
        <taxon>Salvia subgen. Calosphace</taxon>
    </lineage>
</organism>
<evidence type="ECO:0008006" key="4">
    <source>
        <dbReference type="Google" id="ProtNLM"/>
    </source>
</evidence>
<feature type="chain" id="PRO_5044827361" description="Secreted protein" evidence="1">
    <location>
        <begin position="19"/>
        <end position="73"/>
    </location>
</feature>
<dbReference type="EMBL" id="JBEAFC010000009">
    <property type="protein sequence ID" value="KAL1542507.1"/>
    <property type="molecule type" value="Genomic_DNA"/>
</dbReference>
<dbReference type="Proteomes" id="UP001567538">
    <property type="component" value="Unassembled WGS sequence"/>
</dbReference>
<evidence type="ECO:0000313" key="2">
    <source>
        <dbReference type="EMBL" id="KAL1542507.1"/>
    </source>
</evidence>
<dbReference type="AlphaFoldDB" id="A0ABD1GEY9"/>
<evidence type="ECO:0000313" key="3">
    <source>
        <dbReference type="Proteomes" id="UP001567538"/>
    </source>
</evidence>
<feature type="signal peptide" evidence="1">
    <location>
        <begin position="1"/>
        <end position="18"/>
    </location>
</feature>
<reference evidence="2 3" key="1">
    <citation type="submission" date="2024-06" db="EMBL/GenBank/DDBJ databases">
        <title>A chromosome level genome sequence of Diviner's sage (Salvia divinorum).</title>
        <authorList>
            <person name="Ford S.A."/>
            <person name="Ro D.-K."/>
            <person name="Ness R.W."/>
            <person name="Phillips M.A."/>
        </authorList>
    </citation>
    <scope>NUCLEOTIDE SEQUENCE [LARGE SCALE GENOMIC DNA]</scope>
    <source>
        <strain evidence="2">SAF-2024a</strain>
        <tissue evidence="2">Leaf</tissue>
    </source>
</reference>
<sequence length="73" mass="8769">MMFGFVLLPLLLFTGSQQFANMKGMERTIYLGWKDPFWKLRTRMTMKIRPIVKIQTKRMIFKKLPTGERMVKI</sequence>
<keyword evidence="3" id="KW-1185">Reference proteome</keyword>
<keyword evidence="1" id="KW-0732">Signal</keyword>
<name>A0ABD1GEY9_SALDI</name>
<accession>A0ABD1GEY9</accession>